<name>A0A9P6KQW2_9PLEO</name>
<evidence type="ECO:0000313" key="2">
    <source>
        <dbReference type="Proteomes" id="UP000756921"/>
    </source>
</evidence>
<comment type="caution">
    <text evidence="1">The sequence shown here is derived from an EMBL/GenBank/DDBJ whole genome shotgun (WGS) entry which is preliminary data.</text>
</comment>
<dbReference type="EMBL" id="WJXW01000005">
    <property type="protein sequence ID" value="KAF9736193.1"/>
    <property type="molecule type" value="Genomic_DNA"/>
</dbReference>
<evidence type="ECO:0000313" key="1">
    <source>
        <dbReference type="EMBL" id="KAF9736193.1"/>
    </source>
</evidence>
<dbReference type="Proteomes" id="UP000756921">
    <property type="component" value="Unassembled WGS sequence"/>
</dbReference>
<keyword evidence="2" id="KW-1185">Reference proteome</keyword>
<reference evidence="1" key="1">
    <citation type="journal article" date="2020" name="Mol. Plant Microbe Interact.">
        <title>Genome Sequence of the Biocontrol Agent Coniothyrium minitans strain Conio (IMI 134523).</title>
        <authorList>
            <person name="Patel D."/>
            <person name="Shittu T.A."/>
            <person name="Baroncelli R."/>
            <person name="Muthumeenakshi S."/>
            <person name="Osborne T.H."/>
            <person name="Janganan T.K."/>
            <person name="Sreenivasaprasad S."/>
        </authorList>
    </citation>
    <scope>NUCLEOTIDE SEQUENCE</scope>
    <source>
        <strain evidence="1">Conio</strain>
    </source>
</reference>
<dbReference type="AlphaFoldDB" id="A0A9P6KQW2"/>
<protein>
    <submittedName>
        <fullName evidence="1">Uncharacterized protein</fullName>
    </submittedName>
</protein>
<organism evidence="1 2">
    <name type="scientific">Paraphaeosphaeria minitans</name>
    <dbReference type="NCBI Taxonomy" id="565426"/>
    <lineage>
        <taxon>Eukaryota</taxon>
        <taxon>Fungi</taxon>
        <taxon>Dikarya</taxon>
        <taxon>Ascomycota</taxon>
        <taxon>Pezizomycotina</taxon>
        <taxon>Dothideomycetes</taxon>
        <taxon>Pleosporomycetidae</taxon>
        <taxon>Pleosporales</taxon>
        <taxon>Massarineae</taxon>
        <taxon>Didymosphaeriaceae</taxon>
        <taxon>Paraphaeosphaeria</taxon>
    </lineage>
</organism>
<proteinExistence type="predicted"/>
<gene>
    <name evidence="1" type="ORF">PMIN01_06108</name>
</gene>
<sequence>MVVLAWVSTVRSHSARVRVCNPQTKDSGDATWIRPVPQSYSLHQTVLHSGARGGLHVTSRHVTSVLSSALGMRLAHTRSCIYRIHQTDGQQRPVEGPVFAIWRWRWLAGWLVGAELAWFHMQRRWSCLCLVSVAGVLPGGVVLACWRERFDAEEEVCFDAEEEVCFDAEEQVCFDAEEETCFDAEETCLGAERA</sequence>
<accession>A0A9P6KQW2</accession>